<accession>A0ABQ5RRM7</accession>
<feature type="compositionally biased region" description="Low complexity" evidence="1">
    <location>
        <begin position="1249"/>
        <end position="1268"/>
    </location>
</feature>
<evidence type="ECO:0000313" key="3">
    <source>
        <dbReference type="Proteomes" id="UP001165090"/>
    </source>
</evidence>
<feature type="region of interest" description="Disordered" evidence="1">
    <location>
        <begin position="824"/>
        <end position="867"/>
    </location>
</feature>
<evidence type="ECO:0000313" key="2">
    <source>
        <dbReference type="EMBL" id="GLI60242.1"/>
    </source>
</evidence>
<dbReference type="PANTHER" id="PTHR14596:SF72">
    <property type="entry name" value="ZINC FINGER PROTEIN MSN2-RELATED"/>
    <property type="match status" value="1"/>
</dbReference>
<feature type="compositionally biased region" description="Basic and acidic residues" evidence="1">
    <location>
        <begin position="2236"/>
        <end position="2247"/>
    </location>
</feature>
<feature type="region of interest" description="Disordered" evidence="1">
    <location>
        <begin position="1409"/>
        <end position="1430"/>
    </location>
</feature>
<feature type="region of interest" description="Disordered" evidence="1">
    <location>
        <begin position="1510"/>
        <end position="1633"/>
    </location>
</feature>
<gene>
    <name evidence="2" type="ORF">VaNZ11_002331</name>
</gene>
<feature type="compositionally biased region" description="Basic and acidic residues" evidence="1">
    <location>
        <begin position="1561"/>
        <end position="1572"/>
    </location>
</feature>
<feature type="compositionally biased region" description="Low complexity" evidence="1">
    <location>
        <begin position="1132"/>
        <end position="1160"/>
    </location>
</feature>
<feature type="region of interest" description="Disordered" evidence="1">
    <location>
        <begin position="2200"/>
        <end position="2247"/>
    </location>
</feature>
<feature type="region of interest" description="Disordered" evidence="1">
    <location>
        <begin position="361"/>
        <end position="385"/>
    </location>
</feature>
<feature type="region of interest" description="Disordered" evidence="1">
    <location>
        <begin position="210"/>
        <end position="270"/>
    </location>
</feature>
<name>A0ABQ5RRM7_9CHLO</name>
<feature type="compositionally biased region" description="Low complexity" evidence="1">
    <location>
        <begin position="1542"/>
        <end position="1555"/>
    </location>
</feature>
<protein>
    <submittedName>
        <fullName evidence="2">Uncharacterized protein</fullName>
    </submittedName>
</protein>
<dbReference type="PANTHER" id="PTHR14596">
    <property type="entry name" value="ZINC FINGER PROTEIN"/>
    <property type="match status" value="1"/>
</dbReference>
<feature type="compositionally biased region" description="Low complexity" evidence="1">
    <location>
        <begin position="1598"/>
        <end position="1607"/>
    </location>
</feature>
<feature type="compositionally biased region" description="Basic and acidic residues" evidence="1">
    <location>
        <begin position="1040"/>
        <end position="1050"/>
    </location>
</feature>
<organism evidence="2 3">
    <name type="scientific">Volvox africanus</name>
    <dbReference type="NCBI Taxonomy" id="51714"/>
    <lineage>
        <taxon>Eukaryota</taxon>
        <taxon>Viridiplantae</taxon>
        <taxon>Chlorophyta</taxon>
        <taxon>core chlorophytes</taxon>
        <taxon>Chlorophyceae</taxon>
        <taxon>CS clade</taxon>
        <taxon>Chlamydomonadales</taxon>
        <taxon>Volvocaceae</taxon>
        <taxon>Volvox</taxon>
    </lineage>
</organism>
<sequence length="2247" mass="234160">MLSFAVADGVAVGTQAASLGVRPPPIATWFRLRGSGKRRLHGVCLFGSPTVHSSLSPKGHAAAAIDATTGLGAAPPAAVAAVGEGAVPHTIHLLCPRQSVSLFAVGAAAMHSRPQCKLQARRGCIAAATTISPTAAAAAAAAGTATSTTLAAAMSVCDRRGADADTSSASRVESITGEAACAAVAPVTPITAAAPSVHAAIDVDNMAVGQQPTASSSPATSAVLRSQGDPSTSYSGSGSVGLGSGTESLSSCRSAATQRDNPARGPWVNSRRSRGSAAIAEPFLCCSATASANLNAGSRPDVLGCVSPLSGAALTDAIMKCDTWQELAQVLVPAAASLNRTHVAAALVRLAKMQEATGAAAGRTAAADPGQGVAAGHWQRHRRRRRQQRLTLGQLKCAREGVVLPLDLVVPDPGQTLELDLYLESETDSRSSGDGGAAGAAALDGGGGGPVMAAAYVSREELAVDLAGLALTRFLGSMSAREVSNIAWALAQLTPSLVRAPQLVSAPVATPHLARVPGFSRRAAAAALQAACAAHWEGFNTQELVTLLYGMVKLDPAVLNPCDAHRQGAWLAAWFAASERDLDSLGPRGLTVVLWSLVQIWGRRHLGTLEDPLLQAPLPAEWSARMRARLISQMPHIYPAALVQVAWGLARLQPWLLPVGGFGLGEQGPGAGACGNGRMMREKRTTTAAAAAALSGIGERPQNSWYTGAVPAQELEPCGSASPSTPPPAEAAEAAALTPVGADTGAAELLALLTRSAIRKAPHLESHRDLAQLSWAVGKLQELIWQPKSAAGEAAARSTATIMGSVEAERASSFVGLGPAELSAQRPQIGPTSGTVPSAADPDSSGDEVSETVRPPALGKEEEEEEVVAGRPFLDMDFSQPRDTCATIRAAILPAAQPDGNEAGVAAVSSALVPWQQQRQQQQQQPDVSQQADWSWDQGPVAGWDDVARAEPQLPPTLRSPTAKRVELVSLIARPPRPAGAASYTAVDGGAVPVVQVELCPPADVQQRSGHESLDAVLQAPVHSHVLRPPNLGSPPFRGESGDDNDRITSRGDGTGAEDDDECSWEEQQRGHPPRPAARRMTITSRGQPRPPQQQQQPLHGPQHWRYPEKPRQMQGPGNFSTPITTNHSHYQQQQQQQKHPQQRLGLQHWQPQQQQKLRQCPSTASCSPQPPSRRRKSRDGGDPISGGSSIRPSGSQLLNLPPPQGGSPDGPHLDRVTQLGRCVLQRWQELCSYATPTAAGTADRSSRSRSNSGGNGSSSGLAGHAGVKPGGVGGTNLYPMQPGPSGALLAVQQQGVGCRESAAGLTERTRARGLQPQSQSPSPGLTRAPERRPTATDVAVMSWACFRLGWEPPPALVNRWAQLALRRPKDFSPQGLSNVLQLASTRWEMRRLLPSLAAAVLQAHKVGRSDRNGGRRGGGPWHRRAGGEAANAPASALAAAGLRSSQCSSAGAVTARALMALARARLRVRHWPRRGVGIATTAGSGQQPRRQDMLRLAARAPAGDCHVAGARDSWEQSTGRETNCKGRTLAIDSTHSGSGIGSESTSGSSSSSSGSGSGSDKSDAYYHRDSSNRTGSGSSRTSRRHSDISSCRSQAKESLLGSSGALASGGGVSEGLRSGSPPAPEAPDSNKLRDASRRAFSNTRHTGGHASSGDAKAVPSGDAIGGGVYDAPARQSLFRQPCARRPRKSAEAAHRSSAADPSPKHLAAAFATPLDTEAASAAAWTGWRRLVGWLPPLALFHHAATPHKVPSRNVGDVSVGEYLRNQQQRGWSSEHTDAVATSSREAATRVTLPGGATKLGRQIQAPRCTAEDLIVAATAASRLRIRPNRLELARIHAALLRLPGYKRPAPAAADEYDVRGVVRGMKASRRHAAAFGAGSFDVDTAYQLPTLGALPGVPDSKLVPLAVALARLQQRAFGYPGPSTQRNLAAGTHIDGGGAAAVAAAKAELAEALVLRSTALMRRWQLPLRDLAVLGWAVGVMAFADEEGDDTAGAHDELLADNTGDGLRLSSCSSLRSASSTIHDTTTECDDAVQISSGSSWQAAADGAVTGSGDGGGKPWATVDAGRPHHPQAAAAGPSGRISASAARVEWCKVWSESIWAYDIAGAQVPELCAVLSAWAVLRWRVDGRMQARVLGRLVSELPLLEAHRLRALSAAFESLGWRLPPAWADWLAECRGASNFPATATALATATAATAVATASPTISKPRRGRVPGSPPAVVLGREEDGNQPVRRLSSRDMRTHQCPQ</sequence>
<feature type="region of interest" description="Disordered" evidence="1">
    <location>
        <begin position="1237"/>
        <end position="1280"/>
    </location>
</feature>
<feature type="region of interest" description="Disordered" evidence="1">
    <location>
        <begin position="1308"/>
        <end position="1334"/>
    </location>
</feature>
<feature type="compositionally biased region" description="Polar residues" evidence="1">
    <location>
        <begin position="1116"/>
        <end position="1131"/>
    </location>
</feature>
<comment type="caution">
    <text evidence="2">The sequence shown here is derived from an EMBL/GenBank/DDBJ whole genome shotgun (WGS) entry which is preliminary data.</text>
</comment>
<dbReference type="Proteomes" id="UP001165090">
    <property type="component" value="Unassembled WGS sequence"/>
</dbReference>
<feature type="compositionally biased region" description="Low complexity" evidence="1">
    <location>
        <begin position="1186"/>
        <end position="1196"/>
    </location>
</feature>
<feature type="compositionally biased region" description="Acidic residues" evidence="1">
    <location>
        <begin position="1056"/>
        <end position="1065"/>
    </location>
</feature>
<dbReference type="EMBL" id="BSDZ01000005">
    <property type="protein sequence ID" value="GLI60242.1"/>
    <property type="molecule type" value="Genomic_DNA"/>
</dbReference>
<reference evidence="2 3" key="1">
    <citation type="journal article" date="2023" name="IScience">
        <title>Expanded male sex-determining region conserved during the evolution of homothallism in the green alga Volvox.</title>
        <authorList>
            <person name="Yamamoto K."/>
            <person name="Matsuzaki R."/>
            <person name="Mahakham W."/>
            <person name="Heman W."/>
            <person name="Sekimoto H."/>
            <person name="Kawachi M."/>
            <person name="Minakuchi Y."/>
            <person name="Toyoda A."/>
            <person name="Nozaki H."/>
        </authorList>
    </citation>
    <scope>NUCLEOTIDE SEQUENCE [LARGE SCALE GENOMIC DNA]</scope>
    <source>
        <strain evidence="2 3">NIES-4468</strain>
    </source>
</reference>
<feature type="compositionally biased region" description="Low complexity" evidence="1">
    <location>
        <begin position="1093"/>
        <end position="1104"/>
    </location>
</feature>
<feature type="region of interest" description="Disordered" evidence="1">
    <location>
        <begin position="1026"/>
        <end position="1215"/>
    </location>
</feature>
<keyword evidence="3" id="KW-1185">Reference proteome</keyword>
<evidence type="ECO:0000256" key="1">
    <source>
        <dbReference type="SAM" id="MobiDB-lite"/>
    </source>
</evidence>
<feature type="region of interest" description="Disordered" evidence="1">
    <location>
        <begin position="1683"/>
        <end position="1704"/>
    </location>
</feature>
<proteinExistence type="predicted"/>
<feature type="compositionally biased region" description="Low complexity" evidence="1">
    <location>
        <begin position="212"/>
        <end position="222"/>
    </location>
</feature>